<evidence type="ECO:0000256" key="24">
    <source>
        <dbReference type="ARBA" id="ARBA00051245"/>
    </source>
</evidence>
<dbReference type="Proteomes" id="UP000011518">
    <property type="component" value="Unassembled WGS sequence"/>
</dbReference>
<keyword evidence="15 29" id="KW-1133">Transmembrane helix</keyword>
<keyword evidence="21" id="KW-0325">Glycoprotein</keyword>
<dbReference type="EC" id="2.7.10.1" evidence="3"/>
<keyword evidence="11 32" id="KW-0418">Kinase</keyword>
<feature type="domain" description="Protein kinase" evidence="30">
    <location>
        <begin position="811"/>
        <end position="1114"/>
    </location>
</feature>
<dbReference type="EMBL" id="KB359504">
    <property type="protein sequence ID" value="ELV14052.1"/>
    <property type="molecule type" value="Genomic_DNA"/>
</dbReference>
<dbReference type="eggNOG" id="KOG0197">
    <property type="taxonomic scope" value="Eukaryota"/>
</dbReference>
<dbReference type="PROSITE" id="PS50011">
    <property type="entry name" value="PROTEIN_KINASE_DOM"/>
    <property type="match status" value="2"/>
</dbReference>
<dbReference type="InterPro" id="IPR016045">
    <property type="entry name" value="Tyr_kinase_non-rcpt_TYK2_N"/>
</dbReference>
<evidence type="ECO:0000256" key="3">
    <source>
        <dbReference type="ARBA" id="ARBA00011902"/>
    </source>
</evidence>
<dbReference type="FunFam" id="2.60.40.10:FF:002232">
    <property type="entry name" value="Intercellular adhesion molecule 3"/>
    <property type="match status" value="1"/>
</dbReference>
<dbReference type="InParanoid" id="L8YCU2"/>
<dbReference type="InterPro" id="IPR011009">
    <property type="entry name" value="Kinase-like_dom_sf"/>
</dbReference>
<keyword evidence="9" id="KW-0677">Repeat</keyword>
<keyword evidence="19" id="KW-1015">Disulfide bond</keyword>
<dbReference type="InterPro" id="IPR036179">
    <property type="entry name" value="Ig-like_dom_sf"/>
</dbReference>
<dbReference type="InterPro" id="IPR003599">
    <property type="entry name" value="Ig_sub"/>
</dbReference>
<dbReference type="PANTHER" id="PTHR45807">
    <property type="entry name" value="TYROSINE-PROTEIN KINASE HOPSCOTCH"/>
    <property type="match status" value="1"/>
</dbReference>
<keyword evidence="16" id="KW-0727">SH2 domain</keyword>
<accession>L8YCU2</accession>
<keyword evidence="13" id="KW-0130">Cell adhesion</keyword>
<dbReference type="Pfam" id="PF18377">
    <property type="entry name" value="FERM_F2"/>
    <property type="match status" value="1"/>
</dbReference>
<dbReference type="InterPro" id="IPR001245">
    <property type="entry name" value="Ser-Thr/Tyr_kinase_cat_dom"/>
</dbReference>
<comment type="similarity">
    <text evidence="2">Belongs to the immunoglobulin superfamily. ICAM family.</text>
</comment>
<dbReference type="SMART" id="SM00219">
    <property type="entry name" value="TyrKc"/>
    <property type="match status" value="2"/>
</dbReference>
<dbReference type="Pfam" id="PF18379">
    <property type="entry name" value="FERM_F1"/>
    <property type="match status" value="1"/>
</dbReference>
<keyword evidence="12 28" id="KW-0067">ATP-binding</keyword>
<evidence type="ECO:0000256" key="1">
    <source>
        <dbReference type="ARBA" id="ARBA00004479"/>
    </source>
</evidence>
<dbReference type="Gene3D" id="2.60.40.10">
    <property type="entry name" value="Immunoglobulins"/>
    <property type="match status" value="4"/>
</dbReference>
<dbReference type="FunCoup" id="L8YCU2">
    <property type="interactions" value="1462"/>
</dbReference>
<dbReference type="GO" id="GO:0004715">
    <property type="term" value="F:non-membrane spanning protein tyrosine kinase activity"/>
    <property type="evidence" value="ECO:0007669"/>
    <property type="project" value="UniProtKB-EC"/>
</dbReference>
<dbReference type="GO" id="GO:0005131">
    <property type="term" value="F:growth hormone receptor binding"/>
    <property type="evidence" value="ECO:0007669"/>
    <property type="project" value="TreeGrafter"/>
</dbReference>
<evidence type="ECO:0000256" key="21">
    <source>
        <dbReference type="ARBA" id="ARBA00023180"/>
    </source>
</evidence>
<dbReference type="Pfam" id="PF21146">
    <property type="entry name" value="ICAM1_3_5_D2"/>
    <property type="match status" value="1"/>
</dbReference>
<dbReference type="FunFam" id="2.60.40.10:FF:000194">
    <property type="entry name" value="Intercellular adhesion molecule 1"/>
    <property type="match status" value="1"/>
</dbReference>
<dbReference type="InterPro" id="IPR013783">
    <property type="entry name" value="Ig-like_fold"/>
</dbReference>
<gene>
    <name evidence="32" type="ORF">TREES_T100002060</name>
</gene>
<dbReference type="SUPFAM" id="SSF48726">
    <property type="entry name" value="Immunoglobulin"/>
    <property type="match status" value="4"/>
</dbReference>
<dbReference type="Pfam" id="PF03921">
    <property type="entry name" value="ICAM_N"/>
    <property type="match status" value="1"/>
</dbReference>
<evidence type="ECO:0000256" key="13">
    <source>
        <dbReference type="ARBA" id="ARBA00022889"/>
    </source>
</evidence>
<dbReference type="PRINTS" id="PR01823">
    <property type="entry name" value="JANUSKINASE"/>
</dbReference>
<dbReference type="InterPro" id="IPR000299">
    <property type="entry name" value="FERM_domain"/>
</dbReference>
<dbReference type="GO" id="GO:0060397">
    <property type="term" value="P:growth hormone receptor signaling pathway via JAK-STAT"/>
    <property type="evidence" value="ECO:0007669"/>
    <property type="project" value="TreeGrafter"/>
</dbReference>
<evidence type="ECO:0000256" key="8">
    <source>
        <dbReference type="ARBA" id="ARBA00022729"/>
    </source>
</evidence>
<dbReference type="InterPro" id="IPR019749">
    <property type="entry name" value="Band_41_domain"/>
</dbReference>
<feature type="transmembrane region" description="Helical" evidence="29">
    <location>
        <begin position="1489"/>
        <end position="1510"/>
    </location>
</feature>
<keyword evidence="17 29" id="KW-0472">Membrane</keyword>
<dbReference type="PROSITE" id="PS00109">
    <property type="entry name" value="PROTEIN_KINASE_TYR"/>
    <property type="match status" value="1"/>
</dbReference>
<evidence type="ECO:0000256" key="4">
    <source>
        <dbReference type="ARBA" id="ARBA00011903"/>
    </source>
</evidence>
<dbReference type="InterPro" id="IPR008266">
    <property type="entry name" value="Tyr_kinase_AS"/>
</dbReference>
<dbReference type="PRINTS" id="PR00109">
    <property type="entry name" value="TYRKINASE"/>
</dbReference>
<feature type="binding site" evidence="28">
    <location>
        <position position="844"/>
    </location>
    <ligand>
        <name>ATP</name>
        <dbReference type="ChEBI" id="CHEBI:30616"/>
    </ligand>
</feature>
<dbReference type="Pfam" id="PF21990">
    <property type="entry name" value="SH2_1"/>
    <property type="match status" value="1"/>
</dbReference>
<evidence type="ECO:0000256" key="10">
    <source>
        <dbReference type="ARBA" id="ARBA00022741"/>
    </source>
</evidence>
<dbReference type="InterPro" id="IPR048679">
    <property type="entry name" value="ICAM1_3_5_D2"/>
</dbReference>
<keyword evidence="5" id="KW-0597">Phosphoprotein</keyword>
<evidence type="ECO:0000259" key="31">
    <source>
        <dbReference type="PROSITE" id="PS50057"/>
    </source>
</evidence>
<dbReference type="PANTHER" id="PTHR45807:SF6">
    <property type="entry name" value="NON-RECEPTOR TYROSINE-PROTEIN KINASE TYK2"/>
    <property type="match status" value="1"/>
</dbReference>
<sequence length="1544" mass="171252">MPRCQRGATARDSKPDGDGAQPIAAMGGLKVLLHWAGPGGGEPWVTFSEASLTAEDICLRVAHKLGITPPCFNLFALFDDQAQVWLPPNHILEISRDTDLTLCFRMRFYFRNWHGMNPQEPAVYRCGPPGTEAAPERVEQGMQLLDPASFEYLFEQVFKDCIPRSFRRQIQQHNALTRLRLRSVFRKFLRSFQPTCLSQQVVMVKYLATLERLAPRFGSERVPVCRLELLAQAQDEPCYIRDNGQAPADPCPEAAAGPPTHEVLVTGTGGIQWRLRRAEVSGGSDSGREAPWTYFCDFQDISHVVLKERDVTIHRQDNKCLELSLPSRGAALSFVSLVDGYFRLTADSSHYLCHEVAPPRLVMSIQEGIHGPLLEPFLQAKLRSEDGLYLIHWSASHLHRLILTVAQREQAPGPRSVRLRKFPIEQQDGAFLLEGWGRAFASVRDLWAALQGCLLRAGDDCFSLRRCCLPRPGEISNLIIMRGPRASTRPLNLSQLSFHRVRQDEITQLSHLGQGTRTNVYEGLLRVGGPTEDKMAGEDVPEPGGGPREELRVVLKVLDPSHHDIALAFYETASLMSQVSHAHLVFVHGVCVRGSENIMVTELVEHGPLDVWLRRERGRVSMAWKVAVAQQLASALSYLEDKNLVHGNVCGRNILLARLGLEEGTSPFIKLSDPGVGLGALSREERVERIPWTAPECLPGGTNSLSTAADKWGFGASLLEICFDGEAPLQGRCLSEKERFYQKQHRLPEPSCPELATITSQCLNYEPAQRPSFRTILRDLTQLQPHNLLDVLAVNLDCPASDPTVFHKRYLKKIRDLGEGHFGKVSLYCYDPTNDGTGEMVAVKALKADCSPQLRSGWRREIDILRMLYHDHIVKYKGCCEDQGEKSVQLVMEYVPLGSLRDYLPRHSVGLAQLLLFALQICEGMAYLHSQHYIHRDLAARNVLLDNDRLVKIGDFGLAKAVPEGHDYYRVREDGDSPVFWYAPECLKECKFYYASDVWSFGVTLYELLTHCDSTQSPPSPANWGPLSKAPFSLGAATMESSGLPPWTCLSSLIFLLLGCGLPLPGAQGQEFFLRVEPQNPVFPAGGSLLVNCSTDCPDPKPIFLETSLSKESAGSGLGWAAFQLSNVTGDSQIFCSVFCNGSQITGSSDITVYRFPERVELQPLPPWQPVGENLTLRCLVEGGAPRAHLAVVLVRGEEELSRQPAIGEPAEVTATVLAGRGDHGANFSCRTELDLRSQGLELFQNTSAPRQLRTFALPMTPLHLKAPRLLEVGTSGQVQCKLDGLFPASEAQVQLVLGYQMLVPEVRSHGDSLMATAIVTAHTDQEGVQEVECNVTLADQSLKARANLTVFTPGQPAQLQLNATESDDGRRFFCQATLEVDGETMHKNESAQLRVLYGPMIDEAKCPQRLKWKDKTTHTLHCQARGNPVPQLQCFQQGSMREVPVGIPFIVKLSHNGIYHCQAASPRGTYTHVVVMDVQDRRPVTASIIIGVLAAVGVIIIAVALKYAFRMQKRSGSYYVKQETTSLPLRNMQPNEAREEESS</sequence>
<evidence type="ECO:0000256" key="12">
    <source>
        <dbReference type="ARBA" id="ARBA00022840"/>
    </source>
</evidence>
<evidence type="ECO:0000256" key="17">
    <source>
        <dbReference type="ARBA" id="ARBA00023136"/>
    </source>
</evidence>
<dbReference type="InterPro" id="IPR013768">
    <property type="entry name" value="ICAM_N"/>
</dbReference>
<evidence type="ECO:0000256" key="23">
    <source>
        <dbReference type="ARBA" id="ARBA00051243"/>
    </source>
</evidence>
<evidence type="ECO:0000256" key="18">
    <source>
        <dbReference type="ARBA" id="ARBA00023137"/>
    </source>
</evidence>
<dbReference type="Gene3D" id="1.10.510.10">
    <property type="entry name" value="Transferase(Phosphotransferase) domain 1"/>
    <property type="match status" value="2"/>
</dbReference>
<dbReference type="CDD" id="cd20997">
    <property type="entry name" value="IgI_N_ICAM-3"/>
    <property type="match status" value="1"/>
</dbReference>
<dbReference type="GO" id="GO:0005524">
    <property type="term" value="F:ATP binding"/>
    <property type="evidence" value="ECO:0007669"/>
    <property type="project" value="UniProtKB-UniRule"/>
</dbReference>
<evidence type="ECO:0000256" key="2">
    <source>
        <dbReference type="ARBA" id="ARBA00005925"/>
    </source>
</evidence>
<dbReference type="InterPro" id="IPR020635">
    <property type="entry name" value="Tyr_kinase_cat_dom"/>
</dbReference>
<evidence type="ECO:0000313" key="32">
    <source>
        <dbReference type="EMBL" id="ELV14052.1"/>
    </source>
</evidence>
<keyword evidence="22" id="KW-0393">Immunoglobulin domain</keyword>
<dbReference type="InterPro" id="IPR036860">
    <property type="entry name" value="SH2_dom_sf"/>
</dbReference>
<evidence type="ECO:0000313" key="33">
    <source>
        <dbReference type="Proteomes" id="UP000011518"/>
    </source>
</evidence>
<name>L8YCU2_TUPCH</name>
<dbReference type="GO" id="GO:0004714">
    <property type="term" value="F:transmembrane receptor protein tyrosine kinase activity"/>
    <property type="evidence" value="ECO:0007669"/>
    <property type="project" value="UniProtKB-EC"/>
</dbReference>
<evidence type="ECO:0000256" key="27">
    <source>
        <dbReference type="ARBA" id="ARBA00069855"/>
    </source>
</evidence>
<evidence type="ECO:0000256" key="16">
    <source>
        <dbReference type="ARBA" id="ARBA00022999"/>
    </source>
</evidence>
<keyword evidence="33" id="KW-1185">Reference proteome</keyword>
<comment type="catalytic activity">
    <reaction evidence="24">
        <text>L-tyrosyl-[protein] + ATP = O-phospho-L-tyrosyl-[protein] + ADP + H(+)</text>
        <dbReference type="Rhea" id="RHEA:10596"/>
        <dbReference type="Rhea" id="RHEA-COMP:10136"/>
        <dbReference type="Rhea" id="RHEA-COMP:20101"/>
        <dbReference type="ChEBI" id="CHEBI:15378"/>
        <dbReference type="ChEBI" id="CHEBI:30616"/>
        <dbReference type="ChEBI" id="CHEBI:46858"/>
        <dbReference type="ChEBI" id="CHEBI:61978"/>
        <dbReference type="ChEBI" id="CHEBI:456216"/>
        <dbReference type="EC" id="2.7.10.2"/>
    </reaction>
</comment>
<dbReference type="InterPro" id="IPR017441">
    <property type="entry name" value="Protein_kinase_ATP_BS"/>
</dbReference>
<keyword evidence="10 28" id="KW-0547">Nucleotide-binding</keyword>
<keyword evidence="8" id="KW-0732">Signal</keyword>
<evidence type="ECO:0000256" key="28">
    <source>
        <dbReference type="PROSITE-ProRule" id="PRU10141"/>
    </source>
</evidence>
<dbReference type="GO" id="GO:0035556">
    <property type="term" value="P:intracellular signal transduction"/>
    <property type="evidence" value="ECO:0007669"/>
    <property type="project" value="InterPro"/>
</dbReference>
<reference evidence="33" key="1">
    <citation type="submission" date="2012-07" db="EMBL/GenBank/DDBJ databases">
        <title>Genome of the Chinese tree shrew, a rising model animal genetically related to primates.</title>
        <authorList>
            <person name="Zhang G."/>
            <person name="Fan Y."/>
            <person name="Yao Y."/>
            <person name="Huang Z."/>
        </authorList>
    </citation>
    <scope>NUCLEOTIDE SEQUENCE [LARGE SCALE GENOMIC DNA]</scope>
</reference>
<evidence type="ECO:0000256" key="9">
    <source>
        <dbReference type="ARBA" id="ARBA00022737"/>
    </source>
</evidence>
<comment type="function">
    <text evidence="25">ICAM proteins are ligands for the leukocyte adhesion protein LFA-1 (integrin alpha-L/beta-2). ICAM3 is also a ligand for integrin alpha-D/beta-2. In association with integrin alpha-L/beta-2, contributes to apoptotic neutrophil phagocytosis by macrophages.</text>
</comment>
<evidence type="ECO:0000256" key="26">
    <source>
        <dbReference type="ARBA" id="ARBA00063734"/>
    </source>
</evidence>
<proteinExistence type="inferred from homology"/>
<dbReference type="GO" id="GO:0016020">
    <property type="term" value="C:membrane"/>
    <property type="evidence" value="ECO:0007669"/>
    <property type="project" value="UniProtKB-SubCell"/>
</dbReference>
<evidence type="ECO:0000256" key="6">
    <source>
        <dbReference type="ARBA" id="ARBA00022679"/>
    </source>
</evidence>
<dbReference type="InterPro" id="IPR041155">
    <property type="entry name" value="FERM_F1"/>
</dbReference>
<comment type="subunit">
    <text evidence="26">Interacts with moesin/MSN.</text>
</comment>
<feature type="domain" description="FERM" evidence="31">
    <location>
        <begin position="27"/>
        <end position="349"/>
    </location>
</feature>
<dbReference type="GO" id="GO:0019221">
    <property type="term" value="P:cytokine-mediated signaling pathway"/>
    <property type="evidence" value="ECO:0007669"/>
    <property type="project" value="TreeGrafter"/>
</dbReference>
<dbReference type="PROSITE" id="PS50057">
    <property type="entry name" value="FERM_3"/>
    <property type="match status" value="1"/>
</dbReference>
<dbReference type="FunFam" id="2.60.40.10:FF:000459">
    <property type="entry name" value="Intercellular adhesion molecule 1"/>
    <property type="match status" value="1"/>
</dbReference>
<dbReference type="EC" id="2.7.10.2" evidence="4"/>
<dbReference type="GO" id="GO:0005829">
    <property type="term" value="C:cytosol"/>
    <property type="evidence" value="ECO:0007669"/>
    <property type="project" value="TreeGrafter"/>
</dbReference>
<reference evidence="33" key="2">
    <citation type="journal article" date="2013" name="Nat. Commun.">
        <title>Genome of the Chinese tree shrew.</title>
        <authorList>
            <person name="Fan Y."/>
            <person name="Huang Z.Y."/>
            <person name="Cao C.C."/>
            <person name="Chen C.S."/>
            <person name="Chen Y.X."/>
            <person name="Fan D.D."/>
            <person name="He J."/>
            <person name="Hou H.L."/>
            <person name="Hu L."/>
            <person name="Hu X.T."/>
            <person name="Jiang X.T."/>
            <person name="Lai R."/>
            <person name="Lang Y.S."/>
            <person name="Liang B."/>
            <person name="Liao S.G."/>
            <person name="Mu D."/>
            <person name="Ma Y.Y."/>
            <person name="Niu Y.Y."/>
            <person name="Sun X.Q."/>
            <person name="Xia J.Q."/>
            <person name="Xiao J."/>
            <person name="Xiong Z.Q."/>
            <person name="Xu L."/>
            <person name="Yang L."/>
            <person name="Zhang Y."/>
            <person name="Zhao W."/>
            <person name="Zhao X.D."/>
            <person name="Zheng Y.T."/>
            <person name="Zhou J.M."/>
            <person name="Zhu Y.B."/>
            <person name="Zhang G.J."/>
            <person name="Wang J."/>
            <person name="Yao Y.G."/>
        </authorList>
    </citation>
    <scope>NUCLEOTIDE SEQUENCE [LARGE SCALE GENOMIC DNA]</scope>
</reference>
<evidence type="ECO:0000256" key="22">
    <source>
        <dbReference type="ARBA" id="ARBA00023319"/>
    </source>
</evidence>
<evidence type="ECO:0000256" key="7">
    <source>
        <dbReference type="ARBA" id="ARBA00022692"/>
    </source>
</evidence>
<dbReference type="InterPro" id="IPR000719">
    <property type="entry name" value="Prot_kinase_dom"/>
</dbReference>
<keyword evidence="18" id="KW-0829">Tyrosine-protein kinase</keyword>
<protein>
    <recommendedName>
        <fullName evidence="27">Intercellular adhesion molecule 3</fullName>
        <ecNumber evidence="3">2.7.10.1</ecNumber>
        <ecNumber evidence="4">2.7.10.2</ecNumber>
    </recommendedName>
</protein>
<dbReference type="GO" id="GO:0006909">
    <property type="term" value="P:phagocytosis"/>
    <property type="evidence" value="ECO:0007669"/>
    <property type="project" value="UniProtKB-KW"/>
</dbReference>
<evidence type="ECO:0000256" key="20">
    <source>
        <dbReference type="ARBA" id="ARBA00023170"/>
    </source>
</evidence>
<dbReference type="SUPFAM" id="SSF56112">
    <property type="entry name" value="Protein kinase-like (PK-like)"/>
    <property type="match status" value="2"/>
</dbReference>
<dbReference type="InterPro" id="IPR041046">
    <property type="entry name" value="FERM_F2"/>
</dbReference>
<organism evidence="32 33">
    <name type="scientific">Tupaia chinensis</name>
    <name type="common">Chinese tree shrew</name>
    <name type="synonym">Tupaia belangeri chinensis</name>
    <dbReference type="NCBI Taxonomy" id="246437"/>
    <lineage>
        <taxon>Eukaryota</taxon>
        <taxon>Metazoa</taxon>
        <taxon>Chordata</taxon>
        <taxon>Craniata</taxon>
        <taxon>Vertebrata</taxon>
        <taxon>Euteleostomi</taxon>
        <taxon>Mammalia</taxon>
        <taxon>Eutheria</taxon>
        <taxon>Euarchontoglires</taxon>
        <taxon>Scandentia</taxon>
        <taxon>Tupaiidae</taxon>
        <taxon>Tupaia</taxon>
    </lineage>
</organism>
<dbReference type="GO" id="GO:0030154">
    <property type="term" value="P:cell differentiation"/>
    <property type="evidence" value="ECO:0007669"/>
    <property type="project" value="TreeGrafter"/>
</dbReference>
<feature type="domain" description="Protein kinase" evidence="30">
    <location>
        <begin position="506"/>
        <end position="789"/>
    </location>
</feature>
<evidence type="ECO:0000256" key="19">
    <source>
        <dbReference type="ARBA" id="ARBA00023157"/>
    </source>
</evidence>
<dbReference type="SMART" id="SM00252">
    <property type="entry name" value="SH2"/>
    <property type="match status" value="1"/>
</dbReference>
<keyword evidence="20 32" id="KW-0675">Receptor</keyword>
<dbReference type="InterPro" id="IPR041381">
    <property type="entry name" value="JAK1-3/TYK2_PHL_dom"/>
</dbReference>
<evidence type="ECO:0000256" key="25">
    <source>
        <dbReference type="ARBA" id="ARBA00059474"/>
    </source>
</evidence>
<dbReference type="FunFam" id="2.60.40.10:FF:000338">
    <property type="entry name" value="intercellular adhesion molecule 5"/>
    <property type="match status" value="1"/>
</dbReference>
<dbReference type="FunFam" id="3.30.200.20:FF:000135">
    <property type="entry name" value="Tyrosine-protein kinase"/>
    <property type="match status" value="1"/>
</dbReference>
<dbReference type="Pfam" id="PF07714">
    <property type="entry name" value="PK_Tyr_Ser-Thr"/>
    <property type="match status" value="2"/>
</dbReference>
<evidence type="ECO:0000259" key="30">
    <source>
        <dbReference type="PROSITE" id="PS50011"/>
    </source>
</evidence>
<dbReference type="FunFam" id="3.30.200.20:FF:000084">
    <property type="entry name" value="Tyrosine-protein kinase"/>
    <property type="match status" value="1"/>
</dbReference>
<dbReference type="Gene3D" id="3.30.200.20">
    <property type="entry name" value="Phosphorylase Kinase, domain 1"/>
    <property type="match status" value="2"/>
</dbReference>
<comment type="catalytic activity">
    <reaction evidence="23">
        <text>L-tyrosyl-[protein] + ATP = O-phospho-L-tyrosyl-[protein] + ADP + H(+)</text>
        <dbReference type="Rhea" id="RHEA:10596"/>
        <dbReference type="Rhea" id="RHEA-COMP:10136"/>
        <dbReference type="Rhea" id="RHEA-COMP:20101"/>
        <dbReference type="ChEBI" id="CHEBI:15378"/>
        <dbReference type="ChEBI" id="CHEBI:30616"/>
        <dbReference type="ChEBI" id="CHEBI:46858"/>
        <dbReference type="ChEBI" id="CHEBI:61978"/>
        <dbReference type="ChEBI" id="CHEBI:456216"/>
        <dbReference type="EC" id="2.7.10.1"/>
    </reaction>
</comment>
<keyword evidence="14" id="KW-0581">Phagocytosis</keyword>
<dbReference type="SUPFAM" id="SSF55550">
    <property type="entry name" value="SH2 domain"/>
    <property type="match status" value="1"/>
</dbReference>
<dbReference type="Pfam" id="PF17887">
    <property type="entry name" value="Jak1_Phl"/>
    <property type="match status" value="2"/>
</dbReference>
<dbReference type="SMART" id="SM00409">
    <property type="entry name" value="IG"/>
    <property type="match status" value="3"/>
</dbReference>
<evidence type="ECO:0000256" key="5">
    <source>
        <dbReference type="ARBA" id="ARBA00022553"/>
    </source>
</evidence>
<dbReference type="STRING" id="246437.L8YCU2"/>
<dbReference type="GO" id="GO:0007155">
    <property type="term" value="P:cell adhesion"/>
    <property type="evidence" value="ECO:0007669"/>
    <property type="project" value="UniProtKB-KW"/>
</dbReference>
<keyword evidence="6" id="KW-0808">Transferase</keyword>
<dbReference type="SUPFAM" id="SSF50729">
    <property type="entry name" value="PH domain-like"/>
    <property type="match status" value="1"/>
</dbReference>
<evidence type="ECO:0000256" key="29">
    <source>
        <dbReference type="SAM" id="Phobius"/>
    </source>
</evidence>
<dbReference type="InterPro" id="IPR000980">
    <property type="entry name" value="SH2"/>
</dbReference>
<evidence type="ECO:0000256" key="14">
    <source>
        <dbReference type="ARBA" id="ARBA00022907"/>
    </source>
</evidence>
<dbReference type="PROSITE" id="PS00107">
    <property type="entry name" value="PROTEIN_KINASE_ATP"/>
    <property type="match status" value="1"/>
</dbReference>
<dbReference type="PRINTS" id="PR01827">
    <property type="entry name" value="YKINASETYK2"/>
</dbReference>
<comment type="subcellular location">
    <subcellularLocation>
        <location evidence="1">Membrane</location>
        <topology evidence="1">Single-pass type I membrane protein</topology>
    </subcellularLocation>
</comment>
<evidence type="ECO:0000256" key="11">
    <source>
        <dbReference type="ARBA" id="ARBA00022777"/>
    </source>
</evidence>
<evidence type="ECO:0000256" key="15">
    <source>
        <dbReference type="ARBA" id="ARBA00022989"/>
    </source>
</evidence>
<keyword evidence="7 29" id="KW-0812">Transmembrane</keyword>
<dbReference type="InterPro" id="IPR016251">
    <property type="entry name" value="Tyr_kinase_non-rcpt_Jak/Tyk2"/>
</dbReference>
<dbReference type="InterPro" id="IPR051286">
    <property type="entry name" value="JAK"/>
</dbReference>
<dbReference type="SMART" id="SM00295">
    <property type="entry name" value="B41"/>
    <property type="match status" value="1"/>
</dbReference>